<protein>
    <submittedName>
        <fullName evidence="3">Cell division transport system permease protein</fullName>
    </submittedName>
</protein>
<dbReference type="AlphaFoldDB" id="A0A1G6BZ24"/>
<feature type="compositionally biased region" description="Polar residues" evidence="1">
    <location>
        <begin position="1"/>
        <end position="16"/>
    </location>
</feature>
<dbReference type="Proteomes" id="UP000199071">
    <property type="component" value="Unassembled WGS sequence"/>
</dbReference>
<dbReference type="EMBL" id="FMXQ01000003">
    <property type="protein sequence ID" value="SDB25893.1"/>
    <property type="molecule type" value="Genomic_DNA"/>
</dbReference>
<feature type="transmembrane region" description="Helical" evidence="2">
    <location>
        <begin position="53"/>
        <end position="75"/>
    </location>
</feature>
<organism evidence="3 4">
    <name type="scientific">Bauldia litoralis</name>
    <dbReference type="NCBI Taxonomy" id="665467"/>
    <lineage>
        <taxon>Bacteria</taxon>
        <taxon>Pseudomonadati</taxon>
        <taxon>Pseudomonadota</taxon>
        <taxon>Alphaproteobacteria</taxon>
        <taxon>Hyphomicrobiales</taxon>
        <taxon>Kaistiaceae</taxon>
        <taxon>Bauldia</taxon>
    </lineage>
</organism>
<keyword evidence="3" id="KW-0131">Cell cycle</keyword>
<gene>
    <name evidence="3" type="ORF">SAMN02982931_02033</name>
</gene>
<feature type="transmembrane region" description="Helical" evidence="2">
    <location>
        <begin position="197"/>
        <end position="220"/>
    </location>
</feature>
<dbReference type="GO" id="GO:0051301">
    <property type="term" value="P:cell division"/>
    <property type="evidence" value="ECO:0007669"/>
    <property type="project" value="UniProtKB-KW"/>
</dbReference>
<keyword evidence="2" id="KW-1133">Transmembrane helix</keyword>
<keyword evidence="2" id="KW-0812">Transmembrane</keyword>
<keyword evidence="4" id="KW-1185">Reference proteome</keyword>
<dbReference type="STRING" id="665467.SAMN02982931_02033"/>
<evidence type="ECO:0000256" key="1">
    <source>
        <dbReference type="SAM" id="MobiDB-lite"/>
    </source>
</evidence>
<evidence type="ECO:0000313" key="4">
    <source>
        <dbReference type="Proteomes" id="UP000199071"/>
    </source>
</evidence>
<dbReference type="PANTHER" id="PTHR47755:SF1">
    <property type="entry name" value="CELL DIVISION PROTEIN FTSX"/>
    <property type="match status" value="1"/>
</dbReference>
<feature type="region of interest" description="Disordered" evidence="1">
    <location>
        <begin position="1"/>
        <end position="20"/>
    </location>
</feature>
<dbReference type="GO" id="GO:0032153">
    <property type="term" value="C:cell division site"/>
    <property type="evidence" value="ECO:0007669"/>
    <property type="project" value="TreeGrafter"/>
</dbReference>
<proteinExistence type="predicted"/>
<sequence length="335" mass="35408">MPGVSSSRKGGSLSTTEADHSHKLQLAAFRRQSRLAMRKQSQLVPENTVSGNALTIVVAIMCFLACLTLGAVTLVRDAASDWQTDLLREVTIQVRPIEGVDTAAEAAKAATVARLFRGVASAEVISEAESTALLEPWLGTGLDLGELPIPRLIVVRLSDPSIVDLGALADRLAAQVRGATLDDHRGWTSRLQTMARVTVFIGLGILSLVFMATVLSVVFATRGAMAGNRDVVSVLHFVGAEDGFIAREYQRHFMLLGLKGGLMGAAAAAFIFALTSFVLAPSMSPVAADQTAALFGSFAVGPVGYLGALAIAFMIAVMTAITSRLTVYRYLAESE</sequence>
<evidence type="ECO:0000256" key="2">
    <source>
        <dbReference type="SAM" id="Phobius"/>
    </source>
</evidence>
<dbReference type="PANTHER" id="PTHR47755">
    <property type="entry name" value="CELL DIVISION PROTEIN FTSX"/>
    <property type="match status" value="1"/>
</dbReference>
<feature type="transmembrane region" description="Helical" evidence="2">
    <location>
        <begin position="261"/>
        <end position="280"/>
    </location>
</feature>
<feature type="transmembrane region" description="Helical" evidence="2">
    <location>
        <begin position="292"/>
        <end position="321"/>
    </location>
</feature>
<name>A0A1G6BZ24_9HYPH</name>
<keyword evidence="3" id="KW-0132">Cell division</keyword>
<evidence type="ECO:0000313" key="3">
    <source>
        <dbReference type="EMBL" id="SDB25893.1"/>
    </source>
</evidence>
<accession>A0A1G6BZ24</accession>
<dbReference type="InterPro" id="IPR004513">
    <property type="entry name" value="FtsX"/>
</dbReference>
<reference evidence="3 4" key="1">
    <citation type="submission" date="2016-10" db="EMBL/GenBank/DDBJ databases">
        <authorList>
            <person name="de Groot N.N."/>
        </authorList>
    </citation>
    <scope>NUCLEOTIDE SEQUENCE [LARGE SCALE GENOMIC DNA]</scope>
    <source>
        <strain evidence="3 4">ATCC 35022</strain>
    </source>
</reference>
<dbReference type="GO" id="GO:0016020">
    <property type="term" value="C:membrane"/>
    <property type="evidence" value="ECO:0007669"/>
    <property type="project" value="InterPro"/>
</dbReference>
<keyword evidence="2" id="KW-0472">Membrane</keyword>